<dbReference type="InterPro" id="IPR036155">
    <property type="entry name" value="Crypto/Photolyase_N_sf"/>
</dbReference>
<evidence type="ECO:0000256" key="9">
    <source>
        <dbReference type="ARBA" id="ARBA00023204"/>
    </source>
</evidence>
<organism evidence="16 17">
    <name type="scientific">Ceratodon purpureus</name>
    <name type="common">Fire moss</name>
    <name type="synonym">Dicranum purpureum</name>
    <dbReference type="NCBI Taxonomy" id="3225"/>
    <lineage>
        <taxon>Eukaryota</taxon>
        <taxon>Viridiplantae</taxon>
        <taxon>Streptophyta</taxon>
        <taxon>Embryophyta</taxon>
        <taxon>Bryophyta</taxon>
        <taxon>Bryophytina</taxon>
        <taxon>Bryopsida</taxon>
        <taxon>Dicranidae</taxon>
        <taxon>Pseudoditrichales</taxon>
        <taxon>Ditrichaceae</taxon>
        <taxon>Ceratodon</taxon>
    </lineage>
</organism>
<evidence type="ECO:0000256" key="6">
    <source>
        <dbReference type="ARBA" id="ARBA00022763"/>
    </source>
</evidence>
<dbReference type="OrthoDB" id="496749at2759"/>
<reference evidence="16" key="1">
    <citation type="submission" date="2020-06" db="EMBL/GenBank/DDBJ databases">
        <title>WGS assembly of Ceratodon purpureus strain R40.</title>
        <authorList>
            <person name="Carey S.B."/>
            <person name="Jenkins J."/>
            <person name="Shu S."/>
            <person name="Lovell J.T."/>
            <person name="Sreedasyam A."/>
            <person name="Maumus F."/>
            <person name="Tiley G.P."/>
            <person name="Fernandez-Pozo N."/>
            <person name="Barry K."/>
            <person name="Chen C."/>
            <person name="Wang M."/>
            <person name="Lipzen A."/>
            <person name="Daum C."/>
            <person name="Saski C.A."/>
            <person name="Payton A.C."/>
            <person name="Mcbreen J.C."/>
            <person name="Conrad R.E."/>
            <person name="Kollar L.M."/>
            <person name="Olsson S."/>
            <person name="Huttunen S."/>
            <person name="Landis J.B."/>
            <person name="Wickett N.J."/>
            <person name="Johnson M.G."/>
            <person name="Rensing S.A."/>
            <person name="Grimwood J."/>
            <person name="Schmutz J."/>
            <person name="Mcdaniel S.F."/>
        </authorList>
    </citation>
    <scope>NUCLEOTIDE SEQUENCE</scope>
    <source>
        <strain evidence="16">R40</strain>
    </source>
</reference>
<feature type="compositionally biased region" description="Basic and acidic residues" evidence="14">
    <location>
        <begin position="82"/>
        <end position="99"/>
    </location>
</feature>
<evidence type="ECO:0000313" key="16">
    <source>
        <dbReference type="EMBL" id="KAG0564081.1"/>
    </source>
</evidence>
<dbReference type="NCBIfam" id="TIGR00591">
    <property type="entry name" value="phr2"/>
    <property type="match status" value="1"/>
</dbReference>
<evidence type="ECO:0000256" key="14">
    <source>
        <dbReference type="SAM" id="MobiDB-lite"/>
    </source>
</evidence>
<sequence length="634" mass="71725">MRAMVYLACTQIPIRWNVAVFRTSTSYVQNLTEPCTHGAGMLQIHKVQSAARGFYSVSIRASGQPSKEMPPRKKLKPSANAKVEDYFAKPGVKEEEQSPKARARKPKPSASVKEEDERTEARVGKLGDKTVEAGPSDIEGRPPLSQGVHPGRIQNLKPGENKDGPVVYWMSRDHRSRDNWALLHAVHQAREKGVAVAVAFNLVESFLEARARHFGFMLRGLRVVEQNLKAVDIPFFLFRGKAEETIPAFVKKCNASLLVMDYSSLRIGKQWRKGICENVPPSVAVAEVDAHNVVPIWCASDKMEYGARTIRNKITKQLPDFLNEYPILENSGKSWKFGEPDAIDWDSLIADVTRIGAEVPEVTWCEAGEDAALEALSGKAKGFVNMRIKNYENRNDPSKPTGLSGLSPYLHYGHISAQRCALEARKFRKVHTKSVDAFLEELIVRGGLAENYCHYQPNYDNLKGAWGWAQESLRIHAKDKREWVYTEKELEEGKTHDKLWNAAQLEMVYYGKMHGFMRMYWAKKILEWTESPEEALRIAIYLNDKYELDGRDPNGYVGCMWSICGIHDQGWKERPVFGKIRYMNYNGCKRKFNIDGYVMNVNQMVAKTKQQLKEGTAGTTSSKPMAQGKSAPKM</sequence>
<dbReference type="InterPro" id="IPR036134">
    <property type="entry name" value="Crypto/Photolyase_FAD-like_sf"/>
</dbReference>
<comment type="function">
    <text evidence="13">Involved in repair of UV radiation-induced DNA damage. Catalyzes the light-dependent monomerization (300-600 nm) of cyclobutylpyrimidine dimers (CPDs), which are formed between adjacent bases on the same DNA strand upon exposure to ultraviolet radiation. Required for plant survival in the presence of UV-B light. Not involved in the repair of (6-4) photoproducts.</text>
</comment>
<dbReference type="PANTHER" id="PTHR10211:SF0">
    <property type="entry name" value="DEOXYRIBODIPYRIMIDINE PHOTO-LYASE"/>
    <property type="match status" value="1"/>
</dbReference>
<evidence type="ECO:0000256" key="8">
    <source>
        <dbReference type="ARBA" id="ARBA00023125"/>
    </source>
</evidence>
<dbReference type="GO" id="GO:0003904">
    <property type="term" value="F:deoxyribodipyrimidine photo-lyase activity"/>
    <property type="evidence" value="ECO:0007669"/>
    <property type="project" value="UniProtKB-EC"/>
</dbReference>
<feature type="domain" description="Photolyase/cryptochrome alpha/beta" evidence="15">
    <location>
        <begin position="164"/>
        <end position="296"/>
    </location>
</feature>
<dbReference type="FunFam" id="1.10.579.10:FF:000002">
    <property type="entry name" value="Deoxyribodipyrimidine photolyase"/>
    <property type="match status" value="1"/>
</dbReference>
<dbReference type="FunFam" id="1.25.40.80:FF:000004">
    <property type="entry name" value="Deoxyribodipyrimidine photolyase"/>
    <property type="match status" value="1"/>
</dbReference>
<dbReference type="InterPro" id="IPR032673">
    <property type="entry name" value="DNA_photolyase_2_CS"/>
</dbReference>
<evidence type="ECO:0000256" key="5">
    <source>
        <dbReference type="ARBA" id="ARBA00022630"/>
    </source>
</evidence>
<dbReference type="Gene3D" id="3.40.50.620">
    <property type="entry name" value="HUPs"/>
    <property type="match status" value="1"/>
</dbReference>
<feature type="region of interest" description="Disordered" evidence="14">
    <location>
        <begin position="611"/>
        <end position="634"/>
    </location>
</feature>
<evidence type="ECO:0000256" key="1">
    <source>
        <dbReference type="ARBA" id="ARBA00001974"/>
    </source>
</evidence>
<feature type="region of interest" description="Disordered" evidence="14">
    <location>
        <begin position="61"/>
        <end position="160"/>
    </location>
</feature>
<comment type="catalytic activity">
    <reaction evidence="12">
        <text>cyclobutadipyrimidine (in DNA) = 2 pyrimidine residues (in DNA).</text>
        <dbReference type="EC" id="4.1.99.3"/>
    </reaction>
</comment>
<dbReference type="SUPFAM" id="SSF52425">
    <property type="entry name" value="Cryptochrome/photolyase, N-terminal domain"/>
    <property type="match status" value="1"/>
</dbReference>
<dbReference type="Gene3D" id="1.10.579.10">
    <property type="entry name" value="DNA Cyclobutane Dipyrimidine Photolyase, subunit A, domain 3"/>
    <property type="match status" value="1"/>
</dbReference>
<dbReference type="SUPFAM" id="SSF48173">
    <property type="entry name" value="Cryptochrome/photolyase FAD-binding domain"/>
    <property type="match status" value="1"/>
</dbReference>
<evidence type="ECO:0000256" key="12">
    <source>
        <dbReference type="ARBA" id="ARBA00033999"/>
    </source>
</evidence>
<dbReference type="FunFam" id="3.40.50.620:FF:000110">
    <property type="entry name" value="Deoxyribodipyrimidine photolyase"/>
    <property type="match status" value="1"/>
</dbReference>
<evidence type="ECO:0000313" key="17">
    <source>
        <dbReference type="Proteomes" id="UP000822688"/>
    </source>
</evidence>
<evidence type="ECO:0000256" key="2">
    <source>
        <dbReference type="ARBA" id="ARBA00006409"/>
    </source>
</evidence>
<dbReference type="GO" id="GO:0009650">
    <property type="term" value="P:UV protection"/>
    <property type="evidence" value="ECO:0007669"/>
    <property type="project" value="UniProtKB-ARBA"/>
</dbReference>
<dbReference type="InterPro" id="IPR008148">
    <property type="entry name" value="DNA_photolyase_2"/>
</dbReference>
<keyword evidence="7" id="KW-0274">FAD</keyword>
<dbReference type="EC" id="4.1.99.3" evidence="3"/>
<name>A0A8T0GWE6_CERPU</name>
<dbReference type="Proteomes" id="UP000822688">
    <property type="component" value="Chromosome 8"/>
</dbReference>
<keyword evidence="17" id="KW-1185">Reference proteome</keyword>
<dbReference type="AlphaFoldDB" id="A0A8T0GWE6"/>
<evidence type="ECO:0000259" key="15">
    <source>
        <dbReference type="PROSITE" id="PS51645"/>
    </source>
</evidence>
<dbReference type="GO" id="GO:0000719">
    <property type="term" value="P:photoreactive repair"/>
    <property type="evidence" value="ECO:0007669"/>
    <property type="project" value="TreeGrafter"/>
</dbReference>
<dbReference type="InterPro" id="IPR052219">
    <property type="entry name" value="Photolyase_Class-2"/>
</dbReference>
<feature type="compositionally biased region" description="Basic and acidic residues" evidence="14">
    <location>
        <begin position="112"/>
        <end position="131"/>
    </location>
</feature>
<protein>
    <recommendedName>
        <fullName evidence="4">Deoxyribodipyrimidine photo-lyase</fullName>
        <ecNumber evidence="3">4.1.99.3</ecNumber>
    </recommendedName>
    <alternativeName>
        <fullName evidence="11">DNA photolyase</fullName>
    </alternativeName>
</protein>
<keyword evidence="9" id="KW-0234">DNA repair</keyword>
<dbReference type="InterPro" id="IPR014729">
    <property type="entry name" value="Rossmann-like_a/b/a_fold"/>
</dbReference>
<evidence type="ECO:0000256" key="3">
    <source>
        <dbReference type="ARBA" id="ARBA00013149"/>
    </source>
</evidence>
<dbReference type="InterPro" id="IPR006050">
    <property type="entry name" value="DNA_photolyase_N"/>
</dbReference>
<keyword evidence="8" id="KW-0238">DNA-binding</keyword>
<dbReference type="PROSITE" id="PS01084">
    <property type="entry name" value="DNA_PHOTOLYASES_2_2"/>
    <property type="match status" value="1"/>
</dbReference>
<comment type="cofactor">
    <cofactor evidence="1">
        <name>FAD</name>
        <dbReference type="ChEBI" id="CHEBI:57692"/>
    </cofactor>
</comment>
<evidence type="ECO:0000256" key="7">
    <source>
        <dbReference type="ARBA" id="ARBA00022827"/>
    </source>
</evidence>
<dbReference type="PROSITE" id="PS51645">
    <property type="entry name" value="PHR_CRY_ALPHA_BETA"/>
    <property type="match status" value="1"/>
</dbReference>
<dbReference type="EMBL" id="CM026429">
    <property type="protein sequence ID" value="KAG0564081.1"/>
    <property type="molecule type" value="Genomic_DNA"/>
</dbReference>
<keyword evidence="5" id="KW-0285">Flavoprotein</keyword>
<accession>A0A8T0GWE6</accession>
<comment type="caution">
    <text evidence="16">The sequence shown here is derived from an EMBL/GenBank/DDBJ whole genome shotgun (WGS) entry which is preliminary data.</text>
</comment>
<proteinExistence type="inferred from homology"/>
<keyword evidence="6" id="KW-0227">DNA damage</keyword>
<dbReference type="Pfam" id="PF00875">
    <property type="entry name" value="DNA_photolyase"/>
    <property type="match status" value="1"/>
</dbReference>
<evidence type="ECO:0000256" key="11">
    <source>
        <dbReference type="ARBA" id="ARBA00031671"/>
    </source>
</evidence>
<dbReference type="Gene3D" id="1.25.40.80">
    <property type="match status" value="1"/>
</dbReference>
<comment type="similarity">
    <text evidence="2">Belongs to the DNA photolyase class-2 family.</text>
</comment>
<evidence type="ECO:0000256" key="10">
    <source>
        <dbReference type="ARBA" id="ARBA00023239"/>
    </source>
</evidence>
<evidence type="ECO:0000256" key="13">
    <source>
        <dbReference type="ARBA" id="ARBA00055119"/>
    </source>
</evidence>
<gene>
    <name evidence="16" type="ORF">KC19_8G081400</name>
</gene>
<dbReference type="PANTHER" id="PTHR10211">
    <property type="entry name" value="DEOXYRIBODIPYRIMIDINE PHOTOLYASE"/>
    <property type="match status" value="1"/>
</dbReference>
<evidence type="ECO:0000256" key="4">
    <source>
        <dbReference type="ARBA" id="ARBA00014046"/>
    </source>
</evidence>
<keyword evidence="10" id="KW-0456">Lyase</keyword>
<dbReference type="GO" id="GO:0003677">
    <property type="term" value="F:DNA binding"/>
    <property type="evidence" value="ECO:0007669"/>
    <property type="project" value="UniProtKB-KW"/>
</dbReference>